<dbReference type="OrthoDB" id="6080988at2759"/>
<dbReference type="RefSeq" id="XP_040740136.1">
    <property type="nucleotide sequence ID" value="XM_040888652.1"/>
</dbReference>
<evidence type="ECO:0000256" key="7">
    <source>
        <dbReference type="ARBA" id="ARBA00036823"/>
    </source>
</evidence>
<dbReference type="Gene3D" id="3.30.429.10">
    <property type="entry name" value="Macrophage Migration Inhibitory Factor"/>
    <property type="match status" value="1"/>
</dbReference>
<protein>
    <recommendedName>
        <fullName evidence="12">L-dopachrome isomerase</fullName>
        <ecNumber evidence="9">5.3.2.1</ecNumber>
        <ecNumber evidence="8">5.3.3.12</ecNumber>
    </recommendedName>
    <alternativeName>
        <fullName evidence="10">L-dopachrome tautomerase</fullName>
    </alternativeName>
    <alternativeName>
        <fullName evidence="11">Phenylpyruvate tautomerase</fullName>
    </alternativeName>
</protein>
<evidence type="ECO:0000256" key="8">
    <source>
        <dbReference type="ARBA" id="ARBA00038932"/>
    </source>
</evidence>
<comment type="caution">
    <text evidence="13">The sequence shown here is derived from an EMBL/GenBank/DDBJ whole genome shotgun (WGS) entry which is preliminary data.</text>
</comment>
<dbReference type="SUPFAM" id="SSF55331">
    <property type="entry name" value="Tautomerase/MIF"/>
    <property type="match status" value="1"/>
</dbReference>
<dbReference type="PANTHER" id="PTHR11954:SF6">
    <property type="entry name" value="MACROPHAGE MIGRATION INHIBITORY FACTOR"/>
    <property type="match status" value="1"/>
</dbReference>
<dbReference type="PANTHER" id="PTHR11954">
    <property type="entry name" value="D-DOPACHROME DECARBOXYLASE"/>
    <property type="match status" value="1"/>
</dbReference>
<dbReference type="GO" id="GO:0004167">
    <property type="term" value="F:dopachrome isomerase activity"/>
    <property type="evidence" value="ECO:0007669"/>
    <property type="project" value="UniProtKB-EC"/>
</dbReference>
<gene>
    <name evidence="13" type="ORF">DL89DRAFT_270304</name>
</gene>
<comment type="catalytic activity">
    <reaction evidence="7">
        <text>L-dopachrome = 5,6-dihydroxyindole-2-carboxylate</text>
        <dbReference type="Rhea" id="RHEA:13041"/>
        <dbReference type="ChEBI" id="CHEBI:16875"/>
        <dbReference type="ChEBI" id="CHEBI:57509"/>
        <dbReference type="EC" id="5.3.3.12"/>
    </reaction>
</comment>
<dbReference type="GeneID" id="63805300"/>
<dbReference type="AlphaFoldDB" id="A0A1Y1VXV8"/>
<keyword evidence="14" id="KW-1185">Reference proteome</keyword>
<comment type="similarity">
    <text evidence="2">Belongs to the MIF family.</text>
</comment>
<dbReference type="EC" id="5.3.3.12" evidence="8"/>
<evidence type="ECO:0000256" key="2">
    <source>
        <dbReference type="ARBA" id="ARBA00005851"/>
    </source>
</evidence>
<evidence type="ECO:0000256" key="11">
    <source>
        <dbReference type="ARBA" id="ARBA00041912"/>
    </source>
</evidence>
<evidence type="ECO:0000256" key="5">
    <source>
        <dbReference type="ARBA" id="ARBA00023235"/>
    </source>
</evidence>
<dbReference type="GO" id="GO:0050178">
    <property type="term" value="F:phenylpyruvate tautomerase activity"/>
    <property type="evidence" value="ECO:0007669"/>
    <property type="project" value="UniProtKB-EC"/>
</dbReference>
<comment type="subcellular location">
    <subcellularLocation>
        <location evidence="1">Secreted</location>
    </subcellularLocation>
</comment>
<dbReference type="Pfam" id="PF01187">
    <property type="entry name" value="MIF"/>
    <property type="match status" value="1"/>
</dbReference>
<keyword evidence="5" id="KW-0413">Isomerase</keyword>
<reference evidence="13 14" key="1">
    <citation type="submission" date="2016-07" db="EMBL/GenBank/DDBJ databases">
        <title>Pervasive Adenine N6-methylation of Active Genes in Fungi.</title>
        <authorList>
            <consortium name="DOE Joint Genome Institute"/>
            <person name="Mondo S.J."/>
            <person name="Dannebaum R.O."/>
            <person name="Kuo R.C."/>
            <person name="Labutti K."/>
            <person name="Haridas S."/>
            <person name="Kuo A."/>
            <person name="Salamov A."/>
            <person name="Ahrendt S.R."/>
            <person name="Lipzen A."/>
            <person name="Sullivan W."/>
            <person name="Andreopoulos W.B."/>
            <person name="Clum A."/>
            <person name="Lindquist E."/>
            <person name="Daum C."/>
            <person name="Ramamoorthy G.K."/>
            <person name="Gryganskyi A."/>
            <person name="Culley D."/>
            <person name="Magnuson J.K."/>
            <person name="James T.Y."/>
            <person name="O'Malley M.A."/>
            <person name="Stajich J.E."/>
            <person name="Spatafora J.W."/>
            <person name="Visel A."/>
            <person name="Grigoriev I.V."/>
        </authorList>
    </citation>
    <scope>NUCLEOTIDE SEQUENCE [LARGE SCALE GENOMIC DNA]</scope>
    <source>
        <strain evidence="13 14">ATCC 12442</strain>
    </source>
</reference>
<name>A0A1Y1VXV8_9FUNG</name>
<keyword evidence="3" id="KW-0202">Cytokine</keyword>
<evidence type="ECO:0000256" key="9">
    <source>
        <dbReference type="ARBA" id="ARBA00039086"/>
    </source>
</evidence>
<comment type="catalytic activity">
    <reaction evidence="6">
        <text>3-phenylpyruvate = enol-phenylpyruvate</text>
        <dbReference type="Rhea" id="RHEA:17097"/>
        <dbReference type="ChEBI" id="CHEBI:16815"/>
        <dbReference type="ChEBI" id="CHEBI:18005"/>
        <dbReference type="EC" id="5.3.2.1"/>
    </reaction>
</comment>
<dbReference type="GO" id="GO:0005615">
    <property type="term" value="C:extracellular space"/>
    <property type="evidence" value="ECO:0007669"/>
    <property type="project" value="UniProtKB-KW"/>
</dbReference>
<evidence type="ECO:0000256" key="3">
    <source>
        <dbReference type="ARBA" id="ARBA00022514"/>
    </source>
</evidence>
<evidence type="ECO:0000256" key="4">
    <source>
        <dbReference type="ARBA" id="ARBA00022525"/>
    </source>
</evidence>
<proteinExistence type="inferred from homology"/>
<evidence type="ECO:0000313" key="14">
    <source>
        <dbReference type="Proteomes" id="UP000193922"/>
    </source>
</evidence>
<keyword evidence="4" id="KW-0964">Secreted</keyword>
<dbReference type="InterPro" id="IPR014347">
    <property type="entry name" value="Tautomerase/MIF_sf"/>
</dbReference>
<organism evidence="13 14">
    <name type="scientific">Linderina pennispora</name>
    <dbReference type="NCBI Taxonomy" id="61395"/>
    <lineage>
        <taxon>Eukaryota</taxon>
        <taxon>Fungi</taxon>
        <taxon>Fungi incertae sedis</taxon>
        <taxon>Zoopagomycota</taxon>
        <taxon>Kickxellomycotina</taxon>
        <taxon>Kickxellomycetes</taxon>
        <taxon>Kickxellales</taxon>
        <taxon>Kickxellaceae</taxon>
        <taxon>Linderina</taxon>
    </lineage>
</organism>
<dbReference type="Proteomes" id="UP000193922">
    <property type="component" value="Unassembled WGS sequence"/>
</dbReference>
<evidence type="ECO:0000256" key="1">
    <source>
        <dbReference type="ARBA" id="ARBA00004613"/>
    </source>
</evidence>
<evidence type="ECO:0000256" key="10">
    <source>
        <dbReference type="ARBA" id="ARBA00041631"/>
    </source>
</evidence>
<evidence type="ECO:0000313" key="13">
    <source>
        <dbReference type="EMBL" id="ORX66109.1"/>
    </source>
</evidence>
<sequence>MPVVDIITNSQEVDAKSLSVKASTYIAQMLDIPIDMGLTTISRNPSMCFGGTHEPTTFVNFVYCRTSKSPEQSTIVGKFTEFICSELGVNSKRVFMNLVQVDPEAFGWDGETLALSFPRNYGLYFPL</sequence>
<evidence type="ECO:0000256" key="6">
    <source>
        <dbReference type="ARBA" id="ARBA00036735"/>
    </source>
</evidence>
<dbReference type="EC" id="5.3.2.1" evidence="9"/>
<dbReference type="InterPro" id="IPR001398">
    <property type="entry name" value="Macrophage_inhib_fac"/>
</dbReference>
<dbReference type="EMBL" id="MCFD01000017">
    <property type="protein sequence ID" value="ORX66109.1"/>
    <property type="molecule type" value="Genomic_DNA"/>
</dbReference>
<evidence type="ECO:0000256" key="12">
    <source>
        <dbReference type="ARBA" id="ARBA00042730"/>
    </source>
</evidence>
<accession>A0A1Y1VXV8</accession>